<feature type="region of interest" description="Disordered" evidence="4">
    <location>
        <begin position="1"/>
        <end position="24"/>
    </location>
</feature>
<dbReference type="PANTHER" id="PTHR43257:SF2">
    <property type="entry name" value="PYRUVATE DEHYDROGENASE E1 COMPONENT SUBUNIT BETA"/>
    <property type="match status" value="1"/>
</dbReference>
<dbReference type="GO" id="GO:0000287">
    <property type="term" value="F:magnesium ion binding"/>
    <property type="evidence" value="ECO:0007669"/>
    <property type="project" value="UniProtKB-ARBA"/>
</dbReference>
<dbReference type="InterPro" id="IPR005475">
    <property type="entry name" value="Transketolase-like_Pyr-bd"/>
</dbReference>
<evidence type="ECO:0000256" key="4">
    <source>
        <dbReference type="SAM" id="MobiDB-lite"/>
    </source>
</evidence>
<keyword evidence="7" id="KW-1185">Reference proteome</keyword>
<feature type="domain" description="Transketolase-like pyrimidine-binding" evidence="5">
    <location>
        <begin position="30"/>
        <end position="205"/>
    </location>
</feature>
<dbReference type="KEGG" id="satk:SA2016_1166"/>
<evidence type="ECO:0000256" key="2">
    <source>
        <dbReference type="ARBA" id="ARBA00023002"/>
    </source>
</evidence>
<evidence type="ECO:0000259" key="5">
    <source>
        <dbReference type="SMART" id="SM00861"/>
    </source>
</evidence>
<dbReference type="FunFam" id="3.40.50.920:FF:000001">
    <property type="entry name" value="Pyruvate dehydrogenase E1 beta subunit"/>
    <property type="match status" value="1"/>
</dbReference>
<organism evidence="6 7">
    <name type="scientific">Sinomonas atrocyanea</name>
    <dbReference type="NCBI Taxonomy" id="37927"/>
    <lineage>
        <taxon>Bacteria</taxon>
        <taxon>Bacillati</taxon>
        <taxon>Actinomycetota</taxon>
        <taxon>Actinomycetes</taxon>
        <taxon>Micrococcales</taxon>
        <taxon>Micrococcaceae</taxon>
        <taxon>Sinomonas</taxon>
    </lineage>
</organism>
<dbReference type="PANTHER" id="PTHR43257">
    <property type="entry name" value="PYRUVATE DEHYDROGENASE E1 COMPONENT BETA SUBUNIT"/>
    <property type="match status" value="1"/>
</dbReference>
<dbReference type="GO" id="GO:0016491">
    <property type="term" value="F:oxidoreductase activity"/>
    <property type="evidence" value="ECO:0007669"/>
    <property type="project" value="UniProtKB-KW"/>
</dbReference>
<name>A0A126ZXF0_9MICC</name>
<dbReference type="OrthoDB" id="3457658at2"/>
<proteinExistence type="predicted"/>
<protein>
    <submittedName>
        <fullName evidence="6">Pyruvate dehydrogenase</fullName>
    </submittedName>
</protein>
<accession>A0A126ZXF0</accession>
<reference evidence="6 7" key="1">
    <citation type="submission" date="2016-02" db="EMBL/GenBank/DDBJ databases">
        <title>Complete genome of Sinomonas atrocyanea KCTC 3377.</title>
        <authorList>
            <person name="Kim K.M."/>
        </authorList>
    </citation>
    <scope>NUCLEOTIDE SEQUENCE [LARGE SCALE GENOMIC DNA]</scope>
    <source>
        <strain evidence="6 7">KCTC 3377</strain>
    </source>
</reference>
<dbReference type="PATRIC" id="fig|37927.3.peg.1212"/>
<dbReference type="Gene3D" id="3.40.50.970">
    <property type="match status" value="1"/>
</dbReference>
<dbReference type="RefSeq" id="WP_084249338.1">
    <property type="nucleotide sequence ID" value="NZ_BJMO01000048.1"/>
</dbReference>
<dbReference type="Proteomes" id="UP000070134">
    <property type="component" value="Chromosome"/>
</dbReference>
<dbReference type="Pfam" id="PF02779">
    <property type="entry name" value="Transket_pyr"/>
    <property type="match status" value="1"/>
</dbReference>
<evidence type="ECO:0000256" key="3">
    <source>
        <dbReference type="ARBA" id="ARBA00023052"/>
    </source>
</evidence>
<sequence length="359" mass="37684">MSITAENPAAAGAPAPSSVPVEPEAGTRRLNTAKALQEAIASQMEANPEVFVMGEDVGVYGGIFSSTTGLLDKFGPQRVIDTPISETAFIGLGIGAAVEGMRPIVELMFVDFFGVCMDQIYNHMAKIHFESGGNVKVPMVLMTATGGGYSDGAQHSQSLWGTFAHLPGMKVVVPSTPYDAKGLMTAAILSDDPVVYMFHKGVMGLPWMAKNKRSIGAVPEQDYVVPIGKAKVAREGTDVSIVTLSLSVHHSLDVAEKLAGEGISVEVLDLRSVVPLDREAIAATAAKTGRVIVVDEDYQSFGLSGEIAATLAENPSSRGAAFSRVCVPDVPIPYARDLEYAVLPTPARIEAAVRAAVAG</sequence>
<dbReference type="AlphaFoldDB" id="A0A126ZXF0"/>
<dbReference type="FunFam" id="3.40.50.970:FF:000001">
    <property type="entry name" value="Pyruvate dehydrogenase E1 beta subunit"/>
    <property type="match status" value="1"/>
</dbReference>
<dbReference type="CDD" id="cd07036">
    <property type="entry name" value="TPP_PYR_E1-PDHc-beta_like"/>
    <property type="match status" value="1"/>
</dbReference>
<dbReference type="SUPFAM" id="SSF52922">
    <property type="entry name" value="TK C-terminal domain-like"/>
    <property type="match status" value="1"/>
</dbReference>
<dbReference type="SUPFAM" id="SSF52518">
    <property type="entry name" value="Thiamin diphosphate-binding fold (THDP-binding)"/>
    <property type="match status" value="1"/>
</dbReference>
<evidence type="ECO:0000313" key="7">
    <source>
        <dbReference type="Proteomes" id="UP000070134"/>
    </source>
</evidence>
<dbReference type="InterPro" id="IPR029061">
    <property type="entry name" value="THDP-binding"/>
</dbReference>
<dbReference type="InterPro" id="IPR033248">
    <property type="entry name" value="Transketolase_C"/>
</dbReference>
<dbReference type="EMBL" id="CP014518">
    <property type="protein sequence ID" value="AMM31848.1"/>
    <property type="molecule type" value="Genomic_DNA"/>
</dbReference>
<evidence type="ECO:0000313" key="6">
    <source>
        <dbReference type="EMBL" id="AMM31848.1"/>
    </source>
</evidence>
<dbReference type="SMART" id="SM00861">
    <property type="entry name" value="Transket_pyr"/>
    <property type="match status" value="1"/>
</dbReference>
<keyword evidence="3" id="KW-0786">Thiamine pyrophosphate</keyword>
<keyword evidence="6" id="KW-0670">Pyruvate</keyword>
<comment type="cofactor">
    <cofactor evidence="1">
        <name>thiamine diphosphate</name>
        <dbReference type="ChEBI" id="CHEBI:58937"/>
    </cofactor>
</comment>
<dbReference type="Gene3D" id="3.40.50.920">
    <property type="match status" value="1"/>
</dbReference>
<keyword evidence="2" id="KW-0560">Oxidoreductase</keyword>
<dbReference type="Pfam" id="PF02780">
    <property type="entry name" value="Transketolase_C"/>
    <property type="match status" value="1"/>
</dbReference>
<dbReference type="STRING" id="37927.SA2016_1166"/>
<evidence type="ECO:0000256" key="1">
    <source>
        <dbReference type="ARBA" id="ARBA00001964"/>
    </source>
</evidence>
<dbReference type="InterPro" id="IPR009014">
    <property type="entry name" value="Transketo_C/PFOR_II"/>
</dbReference>
<gene>
    <name evidence="6" type="ORF">SA2016_1166</name>
</gene>